<dbReference type="SUPFAM" id="SSF51161">
    <property type="entry name" value="Trimeric LpxA-like enzymes"/>
    <property type="match status" value="1"/>
</dbReference>
<evidence type="ECO:0000256" key="6">
    <source>
        <dbReference type="ARBA" id="ARBA00022840"/>
    </source>
</evidence>
<dbReference type="CDD" id="cd02508">
    <property type="entry name" value="ADP_Glucose_PP"/>
    <property type="match status" value="1"/>
</dbReference>
<dbReference type="SUPFAM" id="SSF53448">
    <property type="entry name" value="Nucleotide-diphospho-sugar transferases"/>
    <property type="match status" value="1"/>
</dbReference>
<evidence type="ECO:0000256" key="1">
    <source>
        <dbReference type="ARBA" id="ARBA00010443"/>
    </source>
</evidence>
<dbReference type="Proteomes" id="UP000307768">
    <property type="component" value="Unassembled WGS sequence"/>
</dbReference>
<comment type="similarity">
    <text evidence="1">Belongs to the bacterial/plant glucose-1-phosphate adenylyltransferase family.</text>
</comment>
<evidence type="ECO:0000256" key="8">
    <source>
        <dbReference type="ARBA" id="ARBA00023277"/>
    </source>
</evidence>
<name>A0A5Q6RNY5_9ACTN</name>
<evidence type="ECO:0000259" key="10">
    <source>
        <dbReference type="Pfam" id="PF24894"/>
    </source>
</evidence>
<dbReference type="InterPro" id="IPR011004">
    <property type="entry name" value="Trimer_LpxA-like_sf"/>
</dbReference>
<evidence type="ECO:0000256" key="7">
    <source>
        <dbReference type="ARBA" id="ARBA00023056"/>
    </source>
</evidence>
<dbReference type="Pfam" id="PF24894">
    <property type="entry name" value="Hexapep_GlmU"/>
    <property type="match status" value="1"/>
</dbReference>
<evidence type="ECO:0000313" key="11">
    <source>
        <dbReference type="EMBL" id="KAA1419788.1"/>
    </source>
</evidence>
<protein>
    <submittedName>
        <fullName evidence="11">NTP transferase domain-containing protein</fullName>
    </submittedName>
</protein>
<dbReference type="RefSeq" id="WP_149771011.1">
    <property type="nucleotide sequence ID" value="NZ_VDFQ02000006.1"/>
</dbReference>
<keyword evidence="4" id="KW-0548">Nucleotidyltransferase</keyword>
<reference evidence="11 12" key="1">
    <citation type="submission" date="2019-09" db="EMBL/GenBank/DDBJ databases">
        <title>Mumia zhuanghuii sp. nov. isolated from the intestinal contents of plateau pika (Ochotona curzoniae) in the Qinghai-Tibet plateau of China.</title>
        <authorList>
            <person name="Tian Z."/>
        </authorList>
    </citation>
    <scope>NUCLEOTIDE SEQUENCE [LARGE SCALE GENOMIC DNA]</scope>
    <source>
        <strain evidence="12">350</strain>
    </source>
</reference>
<dbReference type="OrthoDB" id="9801810at2"/>
<keyword evidence="5" id="KW-0547">Nucleotide-binding</keyword>
<feature type="domain" description="Nucleotidyl transferase" evidence="9">
    <location>
        <begin position="8"/>
        <end position="259"/>
    </location>
</feature>
<dbReference type="InterPro" id="IPR005835">
    <property type="entry name" value="NTP_transferase_dom"/>
</dbReference>
<keyword evidence="6" id="KW-0067">ATP-binding</keyword>
<keyword evidence="8" id="KW-0119">Carbohydrate metabolism</keyword>
<proteinExistence type="inferred from homology"/>
<keyword evidence="2" id="KW-0321">Glycogen metabolism</keyword>
<dbReference type="GO" id="GO:0005524">
    <property type="term" value="F:ATP binding"/>
    <property type="evidence" value="ECO:0007669"/>
    <property type="project" value="UniProtKB-KW"/>
</dbReference>
<dbReference type="Pfam" id="PF00483">
    <property type="entry name" value="NTP_transferase"/>
    <property type="match status" value="1"/>
</dbReference>
<dbReference type="AlphaFoldDB" id="A0A5Q6RNY5"/>
<evidence type="ECO:0000256" key="3">
    <source>
        <dbReference type="ARBA" id="ARBA00022679"/>
    </source>
</evidence>
<dbReference type="GO" id="GO:0005978">
    <property type="term" value="P:glycogen biosynthetic process"/>
    <property type="evidence" value="ECO:0007669"/>
    <property type="project" value="UniProtKB-KW"/>
</dbReference>
<evidence type="ECO:0000259" key="9">
    <source>
        <dbReference type="Pfam" id="PF00483"/>
    </source>
</evidence>
<comment type="caution">
    <text evidence="11">The sequence shown here is derived from an EMBL/GenBank/DDBJ whole genome shotgun (WGS) entry which is preliminary data.</text>
</comment>
<dbReference type="InterPro" id="IPR005836">
    <property type="entry name" value="ADP_Glu_pyroP_CS"/>
</dbReference>
<dbReference type="PANTHER" id="PTHR43523:SF2">
    <property type="entry name" value="GLUCOSE-1-PHOSPHATE ADENYLYLTRANSFERASE"/>
    <property type="match status" value="1"/>
</dbReference>
<organism evidence="11 12">
    <name type="scientific">Mumia zhuanghuii</name>
    <dbReference type="NCBI Taxonomy" id="2585211"/>
    <lineage>
        <taxon>Bacteria</taxon>
        <taxon>Bacillati</taxon>
        <taxon>Actinomycetota</taxon>
        <taxon>Actinomycetes</taxon>
        <taxon>Propionibacteriales</taxon>
        <taxon>Nocardioidaceae</taxon>
        <taxon>Mumia</taxon>
    </lineage>
</organism>
<feature type="domain" description="Glucose-1-phosphate adenylyltransferase/Bifunctional protein GlmU-like C-terminal hexapeptide" evidence="10">
    <location>
        <begin position="288"/>
        <end position="359"/>
    </location>
</feature>
<evidence type="ECO:0000256" key="2">
    <source>
        <dbReference type="ARBA" id="ARBA00022600"/>
    </source>
</evidence>
<dbReference type="Gene3D" id="3.90.550.10">
    <property type="entry name" value="Spore Coat Polysaccharide Biosynthesis Protein SpsA, Chain A"/>
    <property type="match status" value="1"/>
</dbReference>
<keyword evidence="3 11" id="KW-0808">Transferase</keyword>
<evidence type="ECO:0000313" key="12">
    <source>
        <dbReference type="Proteomes" id="UP000307768"/>
    </source>
</evidence>
<dbReference type="GO" id="GO:0008878">
    <property type="term" value="F:glucose-1-phosphate adenylyltransferase activity"/>
    <property type="evidence" value="ECO:0007669"/>
    <property type="project" value="InterPro"/>
</dbReference>
<keyword evidence="7" id="KW-0320">Glycogen biosynthesis</keyword>
<sequence length="379" mass="40690">MDRLDVVALVLAGGKGSRLGDLTERRAKPALPVAGTYRLIDVVLSNLVHSGISDVWVIEQYLPGSLNEHLAHGRPWDLDRSWGGLRVLPPFEGAEGSGFAQGNADALARQVEALRERAPDVLLVLSADHLYTLDLRDVLATHTGADADLTIVTTTGVPEPSRHGVVEAEEDGRVTGFAYKPDKPATDVVAAEIFAYRTTTLLAAISDLLETHDQLDDYGHELVPYLVETRRVVEHRLDSYWRDLGTVNGYWRAHMDVLDRAGIDLEDPKWPIRTAAPVRLPARMAPAAEVHEALVTSGCRVAGSVRHSVVGPDCEIAEGAEVLDSVLLEGVRVGPGVRLVGVVADAGAEITGGSVRGSDDVVTLVGTDGTVTDRQPREA</sequence>
<evidence type="ECO:0000256" key="4">
    <source>
        <dbReference type="ARBA" id="ARBA00022695"/>
    </source>
</evidence>
<dbReference type="EMBL" id="VDFQ02000006">
    <property type="protein sequence ID" value="KAA1419788.1"/>
    <property type="molecule type" value="Genomic_DNA"/>
</dbReference>
<evidence type="ECO:0000256" key="5">
    <source>
        <dbReference type="ARBA" id="ARBA00022741"/>
    </source>
</evidence>
<accession>A0A5Q6RNY5</accession>
<gene>
    <name evidence="11" type="ORF">FE697_017935</name>
</gene>
<dbReference type="InterPro" id="IPR011831">
    <property type="entry name" value="ADP-Glc_PPase"/>
</dbReference>
<dbReference type="Gene3D" id="2.160.10.10">
    <property type="entry name" value="Hexapeptide repeat proteins"/>
    <property type="match status" value="1"/>
</dbReference>
<dbReference type="PROSITE" id="PS00808">
    <property type="entry name" value="ADP_GLC_PYROPHOSPH_1"/>
    <property type="match status" value="1"/>
</dbReference>
<dbReference type="PANTHER" id="PTHR43523">
    <property type="entry name" value="GLUCOSE-1-PHOSPHATE ADENYLYLTRANSFERASE-RELATED"/>
    <property type="match status" value="1"/>
</dbReference>
<dbReference type="InterPro" id="IPR029044">
    <property type="entry name" value="Nucleotide-diphossugar_trans"/>
</dbReference>
<dbReference type="InterPro" id="IPR056818">
    <property type="entry name" value="GlmU/GlgC-like_hexapep"/>
</dbReference>